<dbReference type="AlphaFoldDB" id="A0A5H2Y0M8"/>
<proteinExistence type="predicted"/>
<name>A0A5H2Y0M8_PRUDU</name>
<dbReference type="EMBL" id="AP021199">
    <property type="protein sequence ID" value="BBN69271.1"/>
    <property type="molecule type" value="Genomic_DNA"/>
</dbReference>
<gene>
    <name evidence="1" type="ORF">Prudu_862S000800</name>
</gene>
<keyword evidence="1" id="KW-0418">Kinase</keyword>
<sequence length="89" mass="10487">FFFLLSRQHLHDVTVATTHLQTERHRFRWNHHTSFFLFQPTATSIRLCRRRKQPRNEAVLTVFQQSFGLSFSLISPPNLTSKHAAGWVP</sequence>
<keyword evidence="1" id="KW-0808">Transferase</keyword>
<reference evidence="1" key="1">
    <citation type="journal article" date="2019" name="Science">
        <title>Mutation of a bHLH transcription factor allowed almond domestication.</title>
        <authorList>
            <person name="Sanchez-Perez R."/>
            <person name="Pavan S."/>
            <person name="Mazzeo R."/>
            <person name="Moldovan C."/>
            <person name="Aiese Cigliano R."/>
            <person name="Del Cueto J."/>
            <person name="Ricciardi F."/>
            <person name="Lotti C."/>
            <person name="Ricciardi L."/>
            <person name="Dicenta F."/>
            <person name="Lopez-Marques R.L."/>
            <person name="Lindberg Moller B."/>
        </authorList>
    </citation>
    <scope>NUCLEOTIDE SEQUENCE</scope>
</reference>
<accession>A0A5H2Y0M8</accession>
<organism evidence="1">
    <name type="scientific">Prunus dulcis</name>
    <name type="common">Almond</name>
    <name type="synonym">Amygdalus dulcis</name>
    <dbReference type="NCBI Taxonomy" id="3755"/>
    <lineage>
        <taxon>Eukaryota</taxon>
        <taxon>Viridiplantae</taxon>
        <taxon>Streptophyta</taxon>
        <taxon>Embryophyta</taxon>
        <taxon>Tracheophyta</taxon>
        <taxon>Spermatophyta</taxon>
        <taxon>Magnoliopsida</taxon>
        <taxon>eudicotyledons</taxon>
        <taxon>Gunneridae</taxon>
        <taxon>Pentapetalae</taxon>
        <taxon>rosids</taxon>
        <taxon>fabids</taxon>
        <taxon>Rosales</taxon>
        <taxon>Rosaceae</taxon>
        <taxon>Amygdaloideae</taxon>
        <taxon>Amygdaleae</taxon>
        <taxon>Prunus</taxon>
    </lineage>
</organism>
<evidence type="ECO:0000313" key="1">
    <source>
        <dbReference type="EMBL" id="BBN69271.1"/>
    </source>
</evidence>
<feature type="non-terminal residue" evidence="1">
    <location>
        <position position="1"/>
    </location>
</feature>
<dbReference type="GO" id="GO:0016301">
    <property type="term" value="F:kinase activity"/>
    <property type="evidence" value="ECO:0007669"/>
    <property type="project" value="UniProtKB-KW"/>
</dbReference>
<protein>
    <submittedName>
        <fullName evidence="1">Leucine-rich repeat protein kinase family protein</fullName>
    </submittedName>
</protein>